<name>A0A5C2SEI0_9APHY</name>
<dbReference type="Pfam" id="PF13508">
    <property type="entry name" value="Acetyltransf_7"/>
    <property type="match status" value="1"/>
</dbReference>
<dbReference type="InterPro" id="IPR000182">
    <property type="entry name" value="GNAT_dom"/>
</dbReference>
<dbReference type="AlphaFoldDB" id="A0A5C2SEI0"/>
<dbReference type="CDD" id="cd04301">
    <property type="entry name" value="NAT_SF"/>
    <property type="match status" value="1"/>
</dbReference>
<dbReference type="PANTHER" id="PTHR42791:SF1">
    <property type="entry name" value="N-ACETYLTRANSFERASE DOMAIN-CONTAINING PROTEIN"/>
    <property type="match status" value="1"/>
</dbReference>
<evidence type="ECO:0000313" key="3">
    <source>
        <dbReference type="Proteomes" id="UP000313359"/>
    </source>
</evidence>
<feature type="domain" description="N-acetyltransferase" evidence="1">
    <location>
        <begin position="102"/>
        <end position="238"/>
    </location>
</feature>
<dbReference type="PANTHER" id="PTHR42791">
    <property type="entry name" value="GNAT FAMILY ACETYLTRANSFERASE"/>
    <property type="match status" value="1"/>
</dbReference>
<accession>A0A5C2SEI0</accession>
<evidence type="ECO:0000313" key="2">
    <source>
        <dbReference type="EMBL" id="RPD62152.1"/>
    </source>
</evidence>
<protein>
    <recommendedName>
        <fullName evidence="1">N-acetyltransferase domain-containing protein</fullName>
    </recommendedName>
</protein>
<organism evidence="2 3">
    <name type="scientific">Lentinus tigrinus ALCF2SS1-6</name>
    <dbReference type="NCBI Taxonomy" id="1328759"/>
    <lineage>
        <taxon>Eukaryota</taxon>
        <taxon>Fungi</taxon>
        <taxon>Dikarya</taxon>
        <taxon>Basidiomycota</taxon>
        <taxon>Agaricomycotina</taxon>
        <taxon>Agaricomycetes</taxon>
        <taxon>Polyporales</taxon>
        <taxon>Polyporaceae</taxon>
        <taxon>Lentinus</taxon>
    </lineage>
</organism>
<evidence type="ECO:0000259" key="1">
    <source>
        <dbReference type="PROSITE" id="PS51186"/>
    </source>
</evidence>
<dbReference type="InterPro" id="IPR016181">
    <property type="entry name" value="Acyl_CoA_acyltransferase"/>
</dbReference>
<dbReference type="Gene3D" id="3.40.630.30">
    <property type="match status" value="1"/>
</dbReference>
<dbReference type="EMBL" id="ML122260">
    <property type="protein sequence ID" value="RPD62152.1"/>
    <property type="molecule type" value="Genomic_DNA"/>
</dbReference>
<proteinExistence type="predicted"/>
<dbReference type="SUPFAM" id="SSF55729">
    <property type="entry name" value="Acyl-CoA N-acyltransferases (Nat)"/>
    <property type="match status" value="1"/>
</dbReference>
<keyword evidence="3" id="KW-1185">Reference proteome</keyword>
<dbReference type="PROSITE" id="PS51186">
    <property type="entry name" value="GNAT"/>
    <property type="match status" value="1"/>
</dbReference>
<dbReference type="GO" id="GO:0016747">
    <property type="term" value="F:acyltransferase activity, transferring groups other than amino-acyl groups"/>
    <property type="evidence" value="ECO:0007669"/>
    <property type="project" value="InterPro"/>
</dbReference>
<gene>
    <name evidence="2" type="ORF">L227DRAFT_574010</name>
</gene>
<dbReference type="InterPro" id="IPR052523">
    <property type="entry name" value="Trichothecene_AcTrans"/>
</dbReference>
<sequence>MASYYHEEKAALLGGGRPASLTYGRFETLEGEIEVKPLRYSDIPRAVRCTYAATRVESVSRYFDDADRGPLKLPQMLFVTLSFVDNVRLGRAVTINHGDSVLSYREPGDARAGPLLSWVLKLPFFDRVKSSELRKREIEVGTKLRAMIKSALGDRVSEMMELSGLATAPAKQGRGYATALVKYLNDMADARGRAVWVFTDDAKWFYEELGYVLVAEDWAGVDNPKWNGDPVPLRVMLREPKPRDLVDVAEKGLVTY</sequence>
<reference evidence="2" key="1">
    <citation type="journal article" date="2018" name="Genome Biol. Evol.">
        <title>Genomics and development of Lentinus tigrinus, a white-rot wood-decaying mushroom with dimorphic fruiting bodies.</title>
        <authorList>
            <person name="Wu B."/>
            <person name="Xu Z."/>
            <person name="Knudson A."/>
            <person name="Carlson A."/>
            <person name="Chen N."/>
            <person name="Kovaka S."/>
            <person name="LaButti K."/>
            <person name="Lipzen A."/>
            <person name="Pennachio C."/>
            <person name="Riley R."/>
            <person name="Schakwitz W."/>
            <person name="Umezawa K."/>
            <person name="Ohm R.A."/>
            <person name="Grigoriev I.V."/>
            <person name="Nagy L.G."/>
            <person name="Gibbons J."/>
            <person name="Hibbett D."/>
        </authorList>
    </citation>
    <scope>NUCLEOTIDE SEQUENCE [LARGE SCALE GENOMIC DNA]</scope>
    <source>
        <strain evidence="2">ALCF2SS1-6</strain>
    </source>
</reference>
<dbReference type="Proteomes" id="UP000313359">
    <property type="component" value="Unassembled WGS sequence"/>
</dbReference>
<dbReference type="STRING" id="1328759.A0A5C2SEI0"/>
<dbReference type="OrthoDB" id="2744543at2759"/>